<dbReference type="Proteomes" id="UP001296873">
    <property type="component" value="Unassembled WGS sequence"/>
</dbReference>
<keyword evidence="4" id="KW-1185">Reference proteome</keyword>
<gene>
    <name evidence="3" type="ORF">CKO28_12990</name>
</gene>
<feature type="domain" description="Glycosyltransferase subfamily 4-like N-terminal" evidence="2">
    <location>
        <begin position="108"/>
        <end position="237"/>
    </location>
</feature>
<dbReference type="Pfam" id="PF13692">
    <property type="entry name" value="Glyco_trans_1_4"/>
    <property type="match status" value="1"/>
</dbReference>
<dbReference type="InterPro" id="IPR028098">
    <property type="entry name" value="Glyco_trans_4-like_N"/>
</dbReference>
<dbReference type="Gene3D" id="3.40.50.2000">
    <property type="entry name" value="Glycogen Phosphorylase B"/>
    <property type="match status" value="2"/>
</dbReference>
<evidence type="ECO:0000259" key="2">
    <source>
        <dbReference type="Pfam" id="PF13439"/>
    </source>
</evidence>
<dbReference type="SUPFAM" id="SSF53756">
    <property type="entry name" value="UDP-Glycosyltransferase/glycogen phosphorylase"/>
    <property type="match status" value="1"/>
</dbReference>
<comment type="caution">
    <text evidence="3">The sequence shown here is derived from an EMBL/GenBank/DDBJ whole genome shotgun (WGS) entry which is preliminary data.</text>
</comment>
<protein>
    <recommendedName>
        <fullName evidence="2">Glycosyltransferase subfamily 4-like N-terminal domain-containing protein</fullName>
    </recommendedName>
</protein>
<dbReference type="PANTHER" id="PTHR12526:SF638">
    <property type="entry name" value="SPORE COAT PROTEIN SA"/>
    <property type="match status" value="1"/>
</dbReference>
<dbReference type="PANTHER" id="PTHR12526">
    <property type="entry name" value="GLYCOSYLTRANSFERASE"/>
    <property type="match status" value="1"/>
</dbReference>
<accession>A0ABS1DG82</accession>
<dbReference type="RefSeq" id="WP_200341270.1">
    <property type="nucleotide sequence ID" value="NZ_NRRL01000034.1"/>
</dbReference>
<dbReference type="Pfam" id="PF13439">
    <property type="entry name" value="Glyco_transf_4"/>
    <property type="match status" value="1"/>
</dbReference>
<proteinExistence type="predicted"/>
<name>A0ABS1DG82_9PROT</name>
<organism evidence="3 4">
    <name type="scientific">Rhodovibrio sodomensis</name>
    <dbReference type="NCBI Taxonomy" id="1088"/>
    <lineage>
        <taxon>Bacteria</taxon>
        <taxon>Pseudomonadati</taxon>
        <taxon>Pseudomonadota</taxon>
        <taxon>Alphaproteobacteria</taxon>
        <taxon>Rhodospirillales</taxon>
        <taxon>Rhodovibrionaceae</taxon>
        <taxon>Rhodovibrio</taxon>
    </lineage>
</organism>
<feature type="region of interest" description="Disordered" evidence="1">
    <location>
        <begin position="82"/>
        <end position="101"/>
    </location>
</feature>
<sequence>MRILIITWFFPPANTMGALRVGKFADFLVRHGHTVRVVTADFKGSAPPLDTVPSCPVVRTGWWDVNALPHYIARPRRPVPAASAEASGTENAGSEAGGRRRSLGLKRRLGRAYEALTNFPDKRVGWIPHAVRAARRELRSFDADVVFASAPPYSTVVAGALVTRLTGKPYVVEMRDRWSDDPYRSGSGVREWLERRLETWVMRQADGIVTVSAPWARQYAERCRKPTEVVLNGYDPQDIDRAAALPARPSEPDVLVISHVGRIYPGRRDPSVLLKAIRSLDDTYRGRIRVDFVGENEGISELANRYGVRENVNLVAPLPYLEALRRQMDSDLVLLLQWNDPAEQGNVPGKLFEYLATRRPILGHGYEDGVPASIIAEHRAGLYSNDPDAVARYLVDRLEEKRRTGKVAANPVTARAGFDRDTAYDKMTTFMANLASTR</sequence>
<evidence type="ECO:0000313" key="4">
    <source>
        <dbReference type="Proteomes" id="UP001296873"/>
    </source>
</evidence>
<evidence type="ECO:0000313" key="3">
    <source>
        <dbReference type="EMBL" id="MBK1668947.1"/>
    </source>
</evidence>
<dbReference type="EMBL" id="NRRL01000034">
    <property type="protein sequence ID" value="MBK1668947.1"/>
    <property type="molecule type" value="Genomic_DNA"/>
</dbReference>
<evidence type="ECO:0000256" key="1">
    <source>
        <dbReference type="SAM" id="MobiDB-lite"/>
    </source>
</evidence>
<reference evidence="3 4" key="1">
    <citation type="journal article" date="2020" name="Microorganisms">
        <title>Osmotic Adaptation and Compatible Solute Biosynthesis of Phototrophic Bacteria as Revealed from Genome Analyses.</title>
        <authorList>
            <person name="Imhoff J.F."/>
            <person name="Rahn T."/>
            <person name="Kunzel S."/>
            <person name="Keller A."/>
            <person name="Neulinger S.C."/>
        </authorList>
    </citation>
    <scope>NUCLEOTIDE SEQUENCE [LARGE SCALE GENOMIC DNA]</scope>
    <source>
        <strain evidence="3 4">DSM 9895</strain>
    </source>
</reference>